<organism evidence="1 2">
    <name type="scientific">Thalassiosira oceanica</name>
    <name type="common">Marine diatom</name>
    <dbReference type="NCBI Taxonomy" id="159749"/>
    <lineage>
        <taxon>Eukaryota</taxon>
        <taxon>Sar</taxon>
        <taxon>Stramenopiles</taxon>
        <taxon>Ochrophyta</taxon>
        <taxon>Bacillariophyta</taxon>
        <taxon>Coscinodiscophyceae</taxon>
        <taxon>Thalassiosirophycidae</taxon>
        <taxon>Thalassiosirales</taxon>
        <taxon>Thalassiosiraceae</taxon>
        <taxon>Thalassiosira</taxon>
    </lineage>
</organism>
<comment type="caution">
    <text evidence="1">The sequence shown here is derived from an EMBL/GenBank/DDBJ whole genome shotgun (WGS) entry which is preliminary data.</text>
</comment>
<name>K0T9H6_THAOC</name>
<keyword evidence="2" id="KW-1185">Reference proteome</keyword>
<evidence type="ECO:0000313" key="1">
    <source>
        <dbReference type="EMBL" id="EJK75408.1"/>
    </source>
</evidence>
<dbReference type="Proteomes" id="UP000266841">
    <property type="component" value="Unassembled WGS sequence"/>
</dbReference>
<evidence type="ECO:0000313" key="2">
    <source>
        <dbReference type="Proteomes" id="UP000266841"/>
    </source>
</evidence>
<dbReference type="AlphaFoldDB" id="K0T9H6"/>
<accession>K0T9H6</accession>
<dbReference type="EMBL" id="AGNL01002950">
    <property type="protein sequence ID" value="EJK75408.1"/>
    <property type="molecule type" value="Genomic_DNA"/>
</dbReference>
<reference evidence="1 2" key="1">
    <citation type="journal article" date="2012" name="Genome Biol.">
        <title>Genome and low-iron response of an oceanic diatom adapted to chronic iron limitation.</title>
        <authorList>
            <person name="Lommer M."/>
            <person name="Specht M."/>
            <person name="Roy A.S."/>
            <person name="Kraemer L."/>
            <person name="Andreson R."/>
            <person name="Gutowska M.A."/>
            <person name="Wolf J."/>
            <person name="Bergner S.V."/>
            <person name="Schilhabel M.B."/>
            <person name="Klostermeier U.C."/>
            <person name="Beiko R.G."/>
            <person name="Rosenstiel P."/>
            <person name="Hippler M."/>
            <person name="Laroche J."/>
        </authorList>
    </citation>
    <scope>NUCLEOTIDE SEQUENCE [LARGE SCALE GENOMIC DNA]</scope>
    <source>
        <strain evidence="1 2">CCMP1005</strain>
    </source>
</reference>
<protein>
    <submittedName>
        <fullName evidence="1">Uncharacterized protein</fullName>
    </submittedName>
</protein>
<dbReference type="OrthoDB" id="2247385at2759"/>
<gene>
    <name evidence="1" type="ORF">THAOC_02869</name>
</gene>
<sequence>MRSQRHWLIAAKIGHSGFLDAIKDMFVEGDATKEQYAEALKGYQAATEEMKSLERDEVKALYVHDNN</sequence>
<proteinExistence type="predicted"/>